<dbReference type="HOGENOM" id="CLU_028587_0_0_9"/>
<dbReference type="InterPro" id="IPR010572">
    <property type="entry name" value="Tail_dom"/>
</dbReference>
<protein>
    <submittedName>
        <fullName evidence="2">Phage minor structural protein, N-terminal domain protein</fullName>
    </submittedName>
</protein>
<dbReference type="NCBIfam" id="TIGR01665">
    <property type="entry name" value="put_anti_recept"/>
    <property type="match status" value="1"/>
</dbReference>
<organism evidence="2 3">
    <name type="scientific">Enterococcus faecalis TX4248</name>
    <dbReference type="NCBI Taxonomy" id="749495"/>
    <lineage>
        <taxon>Bacteria</taxon>
        <taxon>Bacillati</taxon>
        <taxon>Bacillota</taxon>
        <taxon>Bacilli</taxon>
        <taxon>Lactobacillales</taxon>
        <taxon>Enterococcaceae</taxon>
        <taxon>Enterococcus</taxon>
    </lineage>
</organism>
<dbReference type="AlphaFoldDB" id="A0A125W3M3"/>
<dbReference type="RefSeq" id="WP_002378447.1">
    <property type="nucleotide sequence ID" value="NZ_GL454475.1"/>
</dbReference>
<dbReference type="SUPFAM" id="SSF46966">
    <property type="entry name" value="Spectrin repeat"/>
    <property type="match status" value="1"/>
</dbReference>
<accession>A0A125W3M3</accession>
<evidence type="ECO:0000313" key="3">
    <source>
        <dbReference type="Proteomes" id="UP000004846"/>
    </source>
</evidence>
<evidence type="ECO:0000313" key="2">
    <source>
        <dbReference type="EMBL" id="EFM82010.1"/>
    </source>
</evidence>
<dbReference type="InterPro" id="IPR007119">
    <property type="entry name" value="Phage_tail_spike_N"/>
</dbReference>
<gene>
    <name evidence="2" type="ORF">HMPREF9498_02442</name>
</gene>
<sequence length="481" mass="54752">MYRVLLFDNPNRKNPKIVHEPYSYGEKIKDSEVYLSLNGLGISTFEFTFNINNKYYQKIEPIIHFIQILDVTRNKEIFYGRVAKITNKMEASGSFSQTLLAEDEKAFLYDSVQTYMKPTRMTVSAYLQKILDAHNKQVEAHKQFRLGEVNVVDNGDLLRGLGYQSTADTIKEKLLDRLGGTLTLRRVGNINYLDYLSNYGVNSETPLQLTKNLKSATRDIDISELFTRIVPVGQDIEDTSNTDIEVGTDFSRPKYTIEKVNGGKNYLDDEALIKKFGLNTGIVEFSNVKDPSILKRRGLQWLKDQSLMLVTWTVEAIELGLLDKRYELITLGNSYKVDNQFIYAVERLQVIEKKFSILEPQKVTLTIGSKKKKLTDYQNEIKAIQSNLVNVKKFATAGVQNISELIKRQEEFDNDLSVQSSKVSSLEDLTSELSTTVTESTEAFKQLASDLTNTVESVGTAQTEMKKALDDLIKRVEKLEK</sequence>
<evidence type="ECO:0000259" key="1">
    <source>
        <dbReference type="Pfam" id="PF06605"/>
    </source>
</evidence>
<comment type="caution">
    <text evidence="2">The sequence shown here is derived from an EMBL/GenBank/DDBJ whole genome shotgun (WGS) entry which is preliminary data.</text>
</comment>
<dbReference type="Proteomes" id="UP000004846">
    <property type="component" value="Unassembled WGS sequence"/>
</dbReference>
<reference evidence="2 3" key="1">
    <citation type="submission" date="2010-07" db="EMBL/GenBank/DDBJ databases">
        <authorList>
            <person name="Sid Ahmed O."/>
        </authorList>
    </citation>
    <scope>NUCLEOTIDE SEQUENCE [LARGE SCALE GENOMIC DNA]</scope>
    <source>
        <strain evidence="2 3">TX4248</strain>
    </source>
</reference>
<dbReference type="EMBL" id="AEBR01000085">
    <property type="protein sequence ID" value="EFM82010.1"/>
    <property type="molecule type" value="Genomic_DNA"/>
</dbReference>
<name>A0A125W3M3_ENTFL</name>
<dbReference type="Pfam" id="PF06605">
    <property type="entry name" value="Prophage_tail"/>
    <property type="match status" value="1"/>
</dbReference>
<proteinExistence type="predicted"/>
<feature type="domain" description="Tail spike" evidence="1">
    <location>
        <begin position="122"/>
        <end position="380"/>
    </location>
</feature>